<dbReference type="EMBL" id="NPDZ01000002">
    <property type="protein sequence ID" value="PJZ74178.1"/>
    <property type="molecule type" value="Genomic_DNA"/>
</dbReference>
<dbReference type="InterPro" id="IPR013538">
    <property type="entry name" value="ASHA1/2-like_C"/>
</dbReference>
<evidence type="ECO:0000256" key="1">
    <source>
        <dbReference type="ARBA" id="ARBA00006817"/>
    </source>
</evidence>
<evidence type="ECO:0000313" key="3">
    <source>
        <dbReference type="EMBL" id="PJZ68253.1"/>
    </source>
</evidence>
<organism evidence="4 6">
    <name type="scientific">Leptospira perolatii</name>
    <dbReference type="NCBI Taxonomy" id="2023191"/>
    <lineage>
        <taxon>Bacteria</taxon>
        <taxon>Pseudomonadati</taxon>
        <taxon>Spirochaetota</taxon>
        <taxon>Spirochaetia</taxon>
        <taxon>Leptospirales</taxon>
        <taxon>Leptospiraceae</taxon>
        <taxon>Leptospira</taxon>
    </lineage>
</organism>
<dbReference type="Proteomes" id="UP000231962">
    <property type="component" value="Unassembled WGS sequence"/>
</dbReference>
<dbReference type="OrthoDB" id="9805228at2"/>
<dbReference type="RefSeq" id="WP_100715341.1">
    <property type="nucleotide sequence ID" value="NZ_NPDY01000028.1"/>
</dbReference>
<dbReference type="Pfam" id="PF08327">
    <property type="entry name" value="AHSA1"/>
    <property type="match status" value="1"/>
</dbReference>
<dbReference type="Proteomes" id="UP000231990">
    <property type="component" value="Unassembled WGS sequence"/>
</dbReference>
<keyword evidence="5" id="KW-1185">Reference proteome</keyword>
<name>A0A2M9ZQ12_9LEPT</name>
<accession>A0A2M9ZQ12</accession>
<dbReference type="Gene3D" id="3.30.530.20">
    <property type="match status" value="1"/>
</dbReference>
<evidence type="ECO:0000313" key="4">
    <source>
        <dbReference type="EMBL" id="PJZ74178.1"/>
    </source>
</evidence>
<dbReference type="CDD" id="cd08896">
    <property type="entry name" value="SRPBCC_CalC_Aha1-like_3"/>
    <property type="match status" value="1"/>
</dbReference>
<feature type="domain" description="Activator of Hsp90 ATPase homologue 1/2-like C-terminal" evidence="2">
    <location>
        <begin position="22"/>
        <end position="161"/>
    </location>
</feature>
<evidence type="ECO:0000313" key="6">
    <source>
        <dbReference type="Proteomes" id="UP000231990"/>
    </source>
</evidence>
<protein>
    <submittedName>
        <fullName evidence="4">Polyketide cyclase</fullName>
    </submittedName>
</protein>
<proteinExistence type="inferred from homology"/>
<dbReference type="InterPro" id="IPR023393">
    <property type="entry name" value="START-like_dom_sf"/>
</dbReference>
<comment type="similarity">
    <text evidence="1">Belongs to the AHA1 family.</text>
</comment>
<dbReference type="SUPFAM" id="SSF55961">
    <property type="entry name" value="Bet v1-like"/>
    <property type="match status" value="1"/>
</dbReference>
<comment type="caution">
    <text evidence="4">The sequence shown here is derived from an EMBL/GenBank/DDBJ whole genome shotgun (WGS) entry which is preliminary data.</text>
</comment>
<gene>
    <name evidence="3" type="ORF">CH360_17205</name>
    <name evidence="4" type="ORF">CH373_04480</name>
</gene>
<dbReference type="EMBL" id="NPDY01000028">
    <property type="protein sequence ID" value="PJZ68253.1"/>
    <property type="molecule type" value="Genomic_DNA"/>
</dbReference>
<dbReference type="AlphaFoldDB" id="A0A2M9ZQ12"/>
<evidence type="ECO:0000259" key="2">
    <source>
        <dbReference type="Pfam" id="PF08327"/>
    </source>
</evidence>
<sequence>MNQLNHHKLDPKLDLVLERIVDVSPELVWSAWTNPKHLVEWFTPAPWKTIDCEVDLRPGGIFRTTMQSPEGEDFPNIGCYLEVIPNQRLIWTDALLPGFRPSPRRPMNSMDFITAIITIEAHGKGTKYTAIAIHGTEQARKTHEEMGFYDGWGKATDQLVEFSKGWKI</sequence>
<reference evidence="5 6" key="1">
    <citation type="submission" date="2017-07" db="EMBL/GenBank/DDBJ databases">
        <title>Leptospira spp. isolated from tropical soils.</title>
        <authorList>
            <person name="Thibeaux R."/>
            <person name="Iraola G."/>
            <person name="Ferres I."/>
            <person name="Bierque E."/>
            <person name="Girault D."/>
            <person name="Soupe-Gilbert M.-E."/>
            <person name="Picardeau M."/>
            <person name="Goarant C."/>
        </authorList>
    </citation>
    <scope>NUCLEOTIDE SEQUENCE [LARGE SCALE GENOMIC DNA]</scope>
    <source>
        <strain evidence="4 6">FH1-B-B1</strain>
        <strain evidence="3 5">FH1-B-C1</strain>
    </source>
</reference>
<evidence type="ECO:0000313" key="5">
    <source>
        <dbReference type="Proteomes" id="UP000231962"/>
    </source>
</evidence>